<feature type="signal peptide" evidence="2">
    <location>
        <begin position="1"/>
        <end position="25"/>
    </location>
</feature>
<dbReference type="RefSeq" id="WP_372127025.1">
    <property type="nucleotide sequence ID" value="NZ_JBFSSG010000154.1"/>
</dbReference>
<dbReference type="EMBL" id="JBFSSG010000154">
    <property type="protein sequence ID" value="MEZ8724621.1"/>
    <property type="molecule type" value="Genomic_DNA"/>
</dbReference>
<feature type="chain" id="PRO_5045965220" evidence="2">
    <location>
        <begin position="26"/>
        <end position="975"/>
    </location>
</feature>
<reference evidence="3 4" key="1">
    <citation type="journal article" date="2024" name="ISME J.">
        <title>Tailless and filamentous prophages are predominant in marine Vibrio.</title>
        <authorList>
            <person name="Steensen K."/>
            <person name="Seneca J."/>
            <person name="Bartlau N."/>
            <person name="Yu X.A."/>
            <person name="Hussain F.A."/>
            <person name="Polz M.F."/>
        </authorList>
    </citation>
    <scope>NUCLEOTIDE SEQUENCE [LARGE SCALE GENOMIC DNA]</scope>
    <source>
        <strain evidence="3 4">10N.239.312.F12</strain>
    </source>
</reference>
<feature type="non-terminal residue" evidence="3">
    <location>
        <position position="975"/>
    </location>
</feature>
<evidence type="ECO:0000313" key="4">
    <source>
        <dbReference type="Proteomes" id="UP001570071"/>
    </source>
</evidence>
<organism evidence="3 4">
    <name type="scientific">Vibrio pomeroyi</name>
    <dbReference type="NCBI Taxonomy" id="198832"/>
    <lineage>
        <taxon>Bacteria</taxon>
        <taxon>Pseudomonadati</taxon>
        <taxon>Pseudomonadota</taxon>
        <taxon>Gammaproteobacteria</taxon>
        <taxon>Vibrionales</taxon>
        <taxon>Vibrionaceae</taxon>
        <taxon>Vibrio</taxon>
    </lineage>
</organism>
<feature type="region of interest" description="Disordered" evidence="1">
    <location>
        <begin position="26"/>
        <end position="46"/>
    </location>
</feature>
<keyword evidence="4" id="KW-1185">Reference proteome</keyword>
<dbReference type="Gene3D" id="2.60.40.3440">
    <property type="match status" value="9"/>
</dbReference>
<keyword evidence="2" id="KW-0732">Signal</keyword>
<feature type="compositionally biased region" description="Pro residues" evidence="1">
    <location>
        <begin position="29"/>
        <end position="42"/>
    </location>
</feature>
<evidence type="ECO:0000313" key="3">
    <source>
        <dbReference type="EMBL" id="MEZ8724621.1"/>
    </source>
</evidence>
<dbReference type="Pfam" id="PF17963">
    <property type="entry name" value="Big_9"/>
    <property type="match status" value="10"/>
</dbReference>
<evidence type="ECO:0000256" key="1">
    <source>
        <dbReference type="SAM" id="MobiDB-lite"/>
    </source>
</evidence>
<dbReference type="NCBIfam" id="NF012211">
    <property type="entry name" value="tand_rpt_95"/>
    <property type="match status" value="7"/>
</dbReference>
<sequence length="975" mass="102853">MKYSKNLGMPIIAFLLMLFTAQAFSHGGAPPPPPPPPPPKPKPTVVNVSRSINEDSSVSFNPSVNGRGYGITARKINRAPGNGSAYWSGNNLVYKPSANWCGKNTFTYSVATVAGWSAVRTATISVACVVDKPWVGNSNGSIPEDTSVTLSPAMKLDGGTINGRYVTTVPSHGSVSWSGNKLVYKPSANYCGSDTFNYRIKTQAGYSNTAKGTISISCVVDKPILGDVSATFNEDTTKMLAPAINTDGAAITGRYIKAGAQHGTATWSGNQLKYVPHANFCGEDTFTYQVKTSGGYSNTAIASLKVSCITDLPIVGDTSGNLDEDTHKTLAPSINTDGVAITGFFVNQAPKNGSLVWSSSKLIYSPSPDYCGPDEFSYSIGTMVGRSNVATGKVSVKCIFDTPVVGNIVGNITEDTSKSFSPSIDTDGADVTYYGVVTPPVNGTANWNGGSIDYMPKPNFCGVDTFTYRISTVAGDSNLGKANINVACVDDLPTIQSTTVSVTEDSNKAISPSMWTDGLAITAHTVNRAPKHGTVKWSGERLIYTPASNYCGKDDFQYSIKTRAGQSNIAKSDITVNCVIDKPVIGNVNGNVNEDTTLTLAPSINTDGAAIKSKLFVLTPKHGTATWSGSKLSYMPAKNYCGVDTFTYRITTAAGASNVATATVNIACVDDKPTVGSTNTTTNEDTVKTTSPTIWTDGLPITGRMIDRAPKHGTLKWNDNRLVYTPANNYCGTDDYLYSIKTRAGTSAVATGNVNVKCIVDKASIGNVTGNMDEDTVLSLSPSINTDGSAINRSTIVKRPDHGIATWKDGKLQYTPQHNYCGVDTFTYRITTSAGDSNTATATVNVACIDDLPTLGSASVDGLEDTVKVIKPAIWTDGLTITNFTVDTAAKFGSVKWVGNDLVYTPNANYCGLDNFTYSIATRAGKSNVATGKVSVKCVVDTPIVGNVVGNLNEDSSVMLSPSINTDKASISASA</sequence>
<evidence type="ECO:0000256" key="2">
    <source>
        <dbReference type="SAM" id="SignalP"/>
    </source>
</evidence>
<comment type="caution">
    <text evidence="3">The sequence shown here is derived from an EMBL/GenBank/DDBJ whole genome shotgun (WGS) entry which is preliminary data.</text>
</comment>
<gene>
    <name evidence="3" type="ORF">AB6D66_26575</name>
</gene>
<protein>
    <submittedName>
        <fullName evidence="3">Ig-like domain-containing protein</fullName>
    </submittedName>
</protein>
<name>A0ABV4N5F6_9VIBR</name>
<accession>A0ABV4N5F6</accession>
<dbReference type="Proteomes" id="UP001570071">
    <property type="component" value="Unassembled WGS sequence"/>
</dbReference>
<proteinExistence type="predicted"/>